<keyword evidence="1" id="KW-0378">Hydrolase</keyword>
<feature type="domain" description="Integrase catalytic" evidence="6">
    <location>
        <begin position="198"/>
        <end position="372"/>
    </location>
</feature>
<dbReference type="InterPro" id="IPR036397">
    <property type="entry name" value="RNaseH_sf"/>
</dbReference>
<sequence>TSSANKKQEYVKYDDKKEDKKVDEKKRDMSKVKCYNCKKEGHFAKDCKKAKVKDYEYYKTKMFLAKKDKDEQVLLAKDHTWMESSSDSDQEINANVVFMSQMEKVLSDSKKSSSSSDDTIIKLIKEFDKKIAKYQKRLEKANQQSKDFENQTKFLQDKCDVLQNQTNIFEVKNNELNKQINVLIEKNDGLLAQMNVLHEQLKVKHVVIDTHTECSKHMTGNRALLTNFIEKFLGTVRFDNNDFAMIASYGDVVIGSMMIKKVYYVEGLGHTYLALDNFVTRVLKSPFENLHVLFKMKMKYSIIFYCKNATQNGVVERRKRTLVEAARTMLTFVNLPLFLWAEAIETTCFTQNHSIIHKHFDKTPYELINKRKPNINFFHVFGCRCYLLNDYDDVRKLKAKGDIGAFVGYFKDSAAFRVYNKQTRKIYESMNVNFDEISKMASKQFGLEPSLSNLIETGKSSNLTVLQVEETLKKDLEDLFHNFYDEYFDASKITKLPTLNVKTSNTEGEGFHEVSESFQGESSSSSINDNVQQSLEETKWTKDHPLHKIISNPESNVHTRGQLANSCLFACLLSSIEPANVAEALKDADWVIAMQDELDQFARLKV</sequence>
<dbReference type="SUPFAM" id="SSF53098">
    <property type="entry name" value="Ribonuclease H-like"/>
    <property type="match status" value="1"/>
</dbReference>
<evidence type="ECO:0000256" key="3">
    <source>
        <dbReference type="SAM" id="Coils"/>
    </source>
</evidence>
<dbReference type="PANTHER" id="PTHR42648">
    <property type="entry name" value="TRANSPOSASE, PUTATIVE-RELATED"/>
    <property type="match status" value="1"/>
</dbReference>
<dbReference type="GO" id="GO:0008270">
    <property type="term" value="F:zinc ion binding"/>
    <property type="evidence" value="ECO:0007669"/>
    <property type="project" value="UniProtKB-KW"/>
</dbReference>
<dbReference type="InterPro" id="IPR036875">
    <property type="entry name" value="Znf_CCHC_sf"/>
</dbReference>
<dbReference type="GO" id="GO:0003676">
    <property type="term" value="F:nucleic acid binding"/>
    <property type="evidence" value="ECO:0007669"/>
    <property type="project" value="InterPro"/>
</dbReference>
<dbReference type="InterPro" id="IPR001584">
    <property type="entry name" value="Integrase_cat-core"/>
</dbReference>
<dbReference type="Pfam" id="PF00098">
    <property type="entry name" value="zf-CCHC"/>
    <property type="match status" value="1"/>
</dbReference>
<dbReference type="GO" id="GO:0008233">
    <property type="term" value="F:peptidase activity"/>
    <property type="evidence" value="ECO:0007669"/>
    <property type="project" value="UniProtKB-KW"/>
</dbReference>
<dbReference type="InterPro" id="IPR057670">
    <property type="entry name" value="SH3_retrovirus"/>
</dbReference>
<proteinExistence type="predicted"/>
<dbReference type="PROSITE" id="PS50994">
    <property type="entry name" value="INTEGRASE"/>
    <property type="match status" value="1"/>
</dbReference>
<dbReference type="Gene3D" id="4.10.60.10">
    <property type="entry name" value="Zinc finger, CCHC-type"/>
    <property type="match status" value="1"/>
</dbReference>
<reference evidence="7" key="1">
    <citation type="journal article" date="2019" name="Sci. Rep.">
        <title>Draft genome of Tanacetum cinerariifolium, the natural source of mosquito coil.</title>
        <authorList>
            <person name="Yamashiro T."/>
            <person name="Shiraishi A."/>
            <person name="Satake H."/>
            <person name="Nakayama K."/>
        </authorList>
    </citation>
    <scope>NUCLEOTIDE SEQUENCE</scope>
</reference>
<dbReference type="InterPro" id="IPR054722">
    <property type="entry name" value="PolX-like_BBD"/>
</dbReference>
<dbReference type="GO" id="GO:0006508">
    <property type="term" value="P:proteolysis"/>
    <property type="evidence" value="ECO:0007669"/>
    <property type="project" value="UniProtKB-KW"/>
</dbReference>
<dbReference type="SUPFAM" id="SSF57756">
    <property type="entry name" value="Retrovirus zinc finger-like domains"/>
    <property type="match status" value="1"/>
</dbReference>
<keyword evidence="3" id="KW-0175">Coiled coil</keyword>
<dbReference type="InterPro" id="IPR039537">
    <property type="entry name" value="Retrotran_Ty1/copia-like"/>
</dbReference>
<evidence type="ECO:0000259" key="5">
    <source>
        <dbReference type="PROSITE" id="PS50158"/>
    </source>
</evidence>
<dbReference type="EMBL" id="BKCJ010031763">
    <property type="protein sequence ID" value="GEV70924.1"/>
    <property type="molecule type" value="Genomic_DNA"/>
</dbReference>
<protein>
    <submittedName>
        <fullName evidence="7">Retrovirus-related Pol polyprotein from transposon TNT 1-94</fullName>
    </submittedName>
</protein>
<dbReference type="PROSITE" id="PS50158">
    <property type="entry name" value="ZF_CCHC"/>
    <property type="match status" value="1"/>
</dbReference>
<evidence type="ECO:0000256" key="2">
    <source>
        <dbReference type="PROSITE-ProRule" id="PRU00047"/>
    </source>
</evidence>
<dbReference type="GO" id="GO:0015074">
    <property type="term" value="P:DNA integration"/>
    <property type="evidence" value="ECO:0007669"/>
    <property type="project" value="InterPro"/>
</dbReference>
<feature type="domain" description="CCHC-type" evidence="5">
    <location>
        <begin position="33"/>
        <end position="49"/>
    </location>
</feature>
<keyword evidence="2" id="KW-0479">Metal-binding</keyword>
<organism evidence="7">
    <name type="scientific">Tanacetum cinerariifolium</name>
    <name type="common">Dalmatian daisy</name>
    <name type="synonym">Chrysanthemum cinerariifolium</name>
    <dbReference type="NCBI Taxonomy" id="118510"/>
    <lineage>
        <taxon>Eukaryota</taxon>
        <taxon>Viridiplantae</taxon>
        <taxon>Streptophyta</taxon>
        <taxon>Embryophyta</taxon>
        <taxon>Tracheophyta</taxon>
        <taxon>Spermatophyta</taxon>
        <taxon>Magnoliopsida</taxon>
        <taxon>eudicotyledons</taxon>
        <taxon>Gunneridae</taxon>
        <taxon>Pentapetalae</taxon>
        <taxon>asterids</taxon>
        <taxon>campanulids</taxon>
        <taxon>Asterales</taxon>
        <taxon>Asteraceae</taxon>
        <taxon>Asteroideae</taxon>
        <taxon>Anthemideae</taxon>
        <taxon>Anthemidinae</taxon>
        <taxon>Tanacetum</taxon>
    </lineage>
</organism>
<feature type="coiled-coil region" evidence="3">
    <location>
        <begin position="124"/>
        <end position="193"/>
    </location>
</feature>
<dbReference type="Pfam" id="PF22936">
    <property type="entry name" value="Pol_BBD"/>
    <property type="match status" value="1"/>
</dbReference>
<accession>A0A699GWL9</accession>
<evidence type="ECO:0000259" key="6">
    <source>
        <dbReference type="PROSITE" id="PS50994"/>
    </source>
</evidence>
<keyword evidence="1" id="KW-0645">Protease</keyword>
<dbReference type="Gene3D" id="3.30.420.10">
    <property type="entry name" value="Ribonuclease H-like superfamily/Ribonuclease H"/>
    <property type="match status" value="1"/>
</dbReference>
<feature type="region of interest" description="Disordered" evidence="4">
    <location>
        <begin position="1"/>
        <end position="27"/>
    </location>
</feature>
<keyword evidence="2" id="KW-0863">Zinc-finger</keyword>
<dbReference type="InterPro" id="IPR012337">
    <property type="entry name" value="RNaseH-like_sf"/>
</dbReference>
<dbReference type="PANTHER" id="PTHR42648:SF18">
    <property type="entry name" value="RETROTRANSPOSON, UNCLASSIFIED-LIKE PROTEIN"/>
    <property type="match status" value="1"/>
</dbReference>
<dbReference type="SMART" id="SM00343">
    <property type="entry name" value="ZnF_C2HC"/>
    <property type="match status" value="1"/>
</dbReference>
<feature type="non-terminal residue" evidence="7">
    <location>
        <position position="1"/>
    </location>
</feature>
<dbReference type="AlphaFoldDB" id="A0A699GWL9"/>
<dbReference type="InterPro" id="IPR001878">
    <property type="entry name" value="Znf_CCHC"/>
</dbReference>
<evidence type="ECO:0000256" key="4">
    <source>
        <dbReference type="SAM" id="MobiDB-lite"/>
    </source>
</evidence>
<comment type="caution">
    <text evidence="7">The sequence shown here is derived from an EMBL/GenBank/DDBJ whole genome shotgun (WGS) entry which is preliminary data.</text>
</comment>
<gene>
    <name evidence="7" type="ORF">Tci_142901</name>
</gene>
<dbReference type="Pfam" id="PF25597">
    <property type="entry name" value="SH3_retrovirus"/>
    <property type="match status" value="1"/>
</dbReference>
<name>A0A699GWL9_TANCI</name>
<keyword evidence="2" id="KW-0862">Zinc</keyword>
<evidence type="ECO:0000313" key="7">
    <source>
        <dbReference type="EMBL" id="GEV70924.1"/>
    </source>
</evidence>
<evidence type="ECO:0000256" key="1">
    <source>
        <dbReference type="ARBA" id="ARBA00022670"/>
    </source>
</evidence>